<accession>A0ABR8UFX2</accession>
<gene>
    <name evidence="2" type="ORF">H9645_01175</name>
</gene>
<dbReference type="Pfam" id="PF01882">
    <property type="entry name" value="DUF58"/>
    <property type="match status" value="1"/>
</dbReference>
<evidence type="ECO:0000259" key="1">
    <source>
        <dbReference type="Pfam" id="PF01882"/>
    </source>
</evidence>
<evidence type="ECO:0000313" key="3">
    <source>
        <dbReference type="Proteomes" id="UP000647183"/>
    </source>
</evidence>
<dbReference type="Gene3D" id="3.40.50.410">
    <property type="entry name" value="von Willebrand factor, type A domain"/>
    <property type="match status" value="1"/>
</dbReference>
<dbReference type="PANTHER" id="PTHR33608">
    <property type="entry name" value="BLL2464 PROTEIN"/>
    <property type="match status" value="1"/>
</dbReference>
<name>A0ABR8UFX2_9GAMM</name>
<dbReference type="InterPro" id="IPR002881">
    <property type="entry name" value="DUF58"/>
</dbReference>
<proteinExistence type="predicted"/>
<comment type="caution">
    <text evidence="2">The sequence shown here is derived from an EMBL/GenBank/DDBJ whole genome shotgun (WGS) entry which is preliminary data.</text>
</comment>
<evidence type="ECO:0000313" key="2">
    <source>
        <dbReference type="EMBL" id="MBD7986638.1"/>
    </source>
</evidence>
<protein>
    <submittedName>
        <fullName evidence="2">DUF58 domain-containing protein</fullName>
    </submittedName>
</protein>
<dbReference type="InterPro" id="IPR036465">
    <property type="entry name" value="vWFA_dom_sf"/>
</dbReference>
<feature type="domain" description="DUF58" evidence="1">
    <location>
        <begin position="47"/>
        <end position="254"/>
    </location>
</feature>
<sequence>MSTPGILAPEVRARLRQLTIAPRLARGDRGFGLHASRSRGAGIEFAQYRPYEPGDEPRQVDWKLYARSDRWFVREAERDSPLTLWILIDASASMAQADGARPDWSRLDAARGLAAASMEIALRQGDRFGLAGVNGEGLAMQAAATGPRHRDRCLLALRALRADGGWPSPETLAPLHGRIAPHDLVLLLTDGFDSAALELAQRLAAARREVLVIRVLTAEERDFPFEGGHLFRDVEGGGELGGDGAAMRADFLERFGAARREQTARLAAAGIRQVEYVLDEPLDLPLRRLFSAPGGARTGAP</sequence>
<dbReference type="RefSeq" id="WP_191727904.1">
    <property type="nucleotide sequence ID" value="NZ_JACSQJ010000001.1"/>
</dbReference>
<reference evidence="2 3" key="1">
    <citation type="submission" date="2020-08" db="EMBL/GenBank/DDBJ databases">
        <title>A Genomic Blueprint of the Chicken Gut Microbiome.</title>
        <authorList>
            <person name="Gilroy R."/>
            <person name="Ravi A."/>
            <person name="Getino M."/>
            <person name="Pursley I."/>
            <person name="Horton D.L."/>
            <person name="Alikhan N.-F."/>
            <person name="Baker D."/>
            <person name="Gharbi K."/>
            <person name="Hall N."/>
            <person name="Watson M."/>
            <person name="Adriaenssens E.M."/>
            <person name="Foster-Nyarko E."/>
            <person name="Jarju S."/>
            <person name="Secka A."/>
            <person name="Antonio M."/>
            <person name="Oren A."/>
            <person name="Chaudhuri R."/>
            <person name="La Ragione R.M."/>
            <person name="Hildebrand F."/>
            <person name="Pallen M.J."/>
        </authorList>
    </citation>
    <scope>NUCLEOTIDE SEQUENCE [LARGE SCALE GENOMIC DNA]</scope>
    <source>
        <strain evidence="2 3">Sa2BVA3</strain>
    </source>
</reference>
<dbReference type="EMBL" id="JACSQJ010000001">
    <property type="protein sequence ID" value="MBD7986638.1"/>
    <property type="molecule type" value="Genomic_DNA"/>
</dbReference>
<dbReference type="PANTHER" id="PTHR33608:SF7">
    <property type="entry name" value="DUF58 DOMAIN-CONTAINING PROTEIN"/>
    <property type="match status" value="1"/>
</dbReference>
<keyword evidence="3" id="KW-1185">Reference proteome</keyword>
<dbReference type="Proteomes" id="UP000647183">
    <property type="component" value="Unassembled WGS sequence"/>
</dbReference>
<organism evidence="2 3">
    <name type="scientific">Luteimonas colneyensis</name>
    <dbReference type="NCBI Taxonomy" id="2762230"/>
    <lineage>
        <taxon>Bacteria</taxon>
        <taxon>Pseudomonadati</taxon>
        <taxon>Pseudomonadota</taxon>
        <taxon>Gammaproteobacteria</taxon>
        <taxon>Lysobacterales</taxon>
        <taxon>Lysobacteraceae</taxon>
        <taxon>Luteimonas</taxon>
    </lineage>
</organism>
<dbReference type="SUPFAM" id="SSF53300">
    <property type="entry name" value="vWA-like"/>
    <property type="match status" value="1"/>
</dbReference>